<protein>
    <submittedName>
        <fullName evidence="2">Phosphatidate cytidylyltransferase</fullName>
    </submittedName>
</protein>
<evidence type="ECO:0000313" key="3">
    <source>
        <dbReference type="Proteomes" id="UP000318010"/>
    </source>
</evidence>
<reference evidence="2 3" key="1">
    <citation type="submission" date="2019-07" db="EMBL/GenBank/DDBJ databases">
        <authorList>
            <person name="Kim J."/>
        </authorList>
    </citation>
    <scope>NUCLEOTIDE SEQUENCE [LARGE SCALE GENOMIC DNA]</scope>
    <source>
        <strain evidence="2 3">MJ1a</strain>
    </source>
</reference>
<gene>
    <name evidence="2" type="ORF">FPZ42_08490</name>
</gene>
<keyword evidence="2" id="KW-0548">Nucleotidyltransferase</keyword>
<evidence type="ECO:0000313" key="2">
    <source>
        <dbReference type="EMBL" id="TWR27060.1"/>
    </source>
</evidence>
<name>A0A563U6T7_9SPHI</name>
<keyword evidence="2" id="KW-0808">Transferase</keyword>
<sequence length="55" mass="5757">MKKLNLLALALLVFAFSGCEVIGGIFKAGAAVGIIAVIVVIVIIIWIISAFRGRS</sequence>
<organism evidence="2 3">
    <name type="scientific">Mucilaginibacter achroorhodeus</name>
    <dbReference type="NCBI Taxonomy" id="2599294"/>
    <lineage>
        <taxon>Bacteria</taxon>
        <taxon>Pseudomonadati</taxon>
        <taxon>Bacteroidota</taxon>
        <taxon>Sphingobacteriia</taxon>
        <taxon>Sphingobacteriales</taxon>
        <taxon>Sphingobacteriaceae</taxon>
        <taxon>Mucilaginibacter</taxon>
    </lineage>
</organism>
<keyword evidence="3" id="KW-1185">Reference proteome</keyword>
<feature type="transmembrane region" description="Helical" evidence="1">
    <location>
        <begin position="31"/>
        <end position="51"/>
    </location>
</feature>
<comment type="caution">
    <text evidence="2">The sequence shown here is derived from an EMBL/GenBank/DDBJ whole genome shotgun (WGS) entry which is preliminary data.</text>
</comment>
<dbReference type="GO" id="GO:0016779">
    <property type="term" value="F:nucleotidyltransferase activity"/>
    <property type="evidence" value="ECO:0007669"/>
    <property type="project" value="UniProtKB-KW"/>
</dbReference>
<keyword evidence="1" id="KW-1133">Transmembrane helix</keyword>
<dbReference type="EMBL" id="VOEI01000002">
    <property type="protein sequence ID" value="TWR27060.1"/>
    <property type="molecule type" value="Genomic_DNA"/>
</dbReference>
<dbReference type="AlphaFoldDB" id="A0A563U6T7"/>
<dbReference type="Proteomes" id="UP000318010">
    <property type="component" value="Unassembled WGS sequence"/>
</dbReference>
<dbReference type="RefSeq" id="WP_146270315.1">
    <property type="nucleotide sequence ID" value="NZ_VOEI01000002.1"/>
</dbReference>
<dbReference type="PROSITE" id="PS51257">
    <property type="entry name" value="PROKAR_LIPOPROTEIN"/>
    <property type="match status" value="1"/>
</dbReference>
<keyword evidence="1" id="KW-0472">Membrane</keyword>
<accession>A0A563U6T7</accession>
<keyword evidence="1" id="KW-0812">Transmembrane</keyword>
<proteinExistence type="predicted"/>
<evidence type="ECO:0000256" key="1">
    <source>
        <dbReference type="SAM" id="Phobius"/>
    </source>
</evidence>